<organism evidence="1 2">
    <name type="scientific">Shewanella sedimentimangrovi</name>
    <dbReference type="NCBI Taxonomy" id="2814293"/>
    <lineage>
        <taxon>Bacteria</taxon>
        <taxon>Pseudomonadati</taxon>
        <taxon>Pseudomonadota</taxon>
        <taxon>Gammaproteobacteria</taxon>
        <taxon>Alteromonadales</taxon>
        <taxon>Shewanellaceae</taxon>
        <taxon>Shewanella</taxon>
    </lineage>
</organism>
<dbReference type="Proteomes" id="UP000663207">
    <property type="component" value="Chromosome"/>
</dbReference>
<proteinExistence type="predicted"/>
<accession>A0ABX7R7R7</accession>
<sequence>MNREISVVAYDAAWSGLFEQEKVALQQVLGTNALEIHHMGSTSVEGLAAKPILDILIAVHSLAEVDGCEHAMRALGYEAKGENGIPGRRYFRKGGARRTHHIHVFRAGDAQLLRHLAFRDYLRAHPDVVQAYAGLKMALAAEHWHDAKSYQAGKDAFIGQHETLALAWYTRR</sequence>
<name>A0ABX7R7R7_9GAMM</name>
<reference evidence="1 2" key="1">
    <citation type="submission" date="2021-03" db="EMBL/GenBank/DDBJ databases">
        <title>Novel species identification of genus Shewanella.</title>
        <authorList>
            <person name="Liu G."/>
            <person name="Zhang Q."/>
        </authorList>
    </citation>
    <scope>NUCLEOTIDE SEQUENCE [LARGE SCALE GENOMIC DNA]</scope>
    <source>
        <strain evidence="1 2">FJAT-52962</strain>
    </source>
</reference>
<gene>
    <name evidence="1" type="ORF">JYB85_08425</name>
</gene>
<evidence type="ECO:0000313" key="2">
    <source>
        <dbReference type="Proteomes" id="UP000663207"/>
    </source>
</evidence>
<dbReference type="EMBL" id="CP071502">
    <property type="protein sequence ID" value="QSX38813.1"/>
    <property type="molecule type" value="Genomic_DNA"/>
</dbReference>
<protein>
    <submittedName>
        <fullName evidence="1">GrpB family protein</fullName>
    </submittedName>
</protein>
<dbReference type="PANTHER" id="PTHR34822">
    <property type="entry name" value="GRPB DOMAIN PROTEIN (AFU_ORTHOLOGUE AFUA_1G01530)"/>
    <property type="match status" value="1"/>
</dbReference>
<dbReference type="Gene3D" id="3.30.460.10">
    <property type="entry name" value="Beta Polymerase, domain 2"/>
    <property type="match status" value="1"/>
</dbReference>
<keyword evidence="2" id="KW-1185">Reference proteome</keyword>
<dbReference type="InterPro" id="IPR007344">
    <property type="entry name" value="GrpB/CoaE"/>
</dbReference>
<evidence type="ECO:0000313" key="1">
    <source>
        <dbReference type="EMBL" id="QSX38813.1"/>
    </source>
</evidence>
<dbReference type="InterPro" id="IPR043519">
    <property type="entry name" value="NT_sf"/>
</dbReference>
<dbReference type="Pfam" id="PF04229">
    <property type="entry name" value="GrpB"/>
    <property type="match status" value="1"/>
</dbReference>
<dbReference type="RefSeq" id="WP_207381827.1">
    <property type="nucleotide sequence ID" value="NZ_CP071502.1"/>
</dbReference>
<dbReference type="PANTHER" id="PTHR34822:SF1">
    <property type="entry name" value="GRPB FAMILY PROTEIN"/>
    <property type="match status" value="1"/>
</dbReference>
<dbReference type="SUPFAM" id="SSF81301">
    <property type="entry name" value="Nucleotidyltransferase"/>
    <property type="match status" value="1"/>
</dbReference>